<keyword evidence="8" id="KW-1185">Reference proteome</keyword>
<dbReference type="InterPro" id="IPR028502">
    <property type="entry name" value="SH3RF3_RING-HC_Zfn"/>
</dbReference>
<dbReference type="InterPro" id="IPR001841">
    <property type="entry name" value="Znf_RING"/>
</dbReference>
<gene>
    <name evidence="7" type="ORF">mPipKuh1_015743</name>
</gene>
<dbReference type="InterPro" id="IPR027370">
    <property type="entry name" value="Znf-RING_euk"/>
</dbReference>
<dbReference type="InterPro" id="IPR013083">
    <property type="entry name" value="Znf_RING/FYVE/PHD"/>
</dbReference>
<name>A0A7J8AAV2_PIPKU</name>
<comment type="caution">
    <text evidence="7">The sequence shown here is derived from an EMBL/GenBank/DDBJ whole genome shotgun (WGS) entry which is preliminary data.</text>
</comment>
<evidence type="ECO:0000256" key="4">
    <source>
        <dbReference type="PROSITE-ProRule" id="PRU00175"/>
    </source>
</evidence>
<evidence type="ECO:0000256" key="3">
    <source>
        <dbReference type="ARBA" id="ARBA00022833"/>
    </source>
</evidence>
<feature type="region of interest" description="Disordered" evidence="5">
    <location>
        <begin position="120"/>
        <end position="173"/>
    </location>
</feature>
<evidence type="ECO:0000313" key="7">
    <source>
        <dbReference type="EMBL" id="KAF6383633.1"/>
    </source>
</evidence>
<evidence type="ECO:0000313" key="8">
    <source>
        <dbReference type="Proteomes" id="UP000558488"/>
    </source>
</evidence>
<dbReference type="PANTHER" id="PTHR25462">
    <property type="entry name" value="BONUS, ISOFORM C-RELATED"/>
    <property type="match status" value="1"/>
</dbReference>
<keyword evidence="1" id="KW-0479">Metal-binding</keyword>
<evidence type="ECO:0000256" key="5">
    <source>
        <dbReference type="SAM" id="MobiDB-lite"/>
    </source>
</evidence>
<reference evidence="7 8" key="1">
    <citation type="journal article" date="2020" name="Nature">
        <title>Six reference-quality genomes reveal evolution of bat adaptations.</title>
        <authorList>
            <person name="Jebb D."/>
            <person name="Huang Z."/>
            <person name="Pippel M."/>
            <person name="Hughes G.M."/>
            <person name="Lavrichenko K."/>
            <person name="Devanna P."/>
            <person name="Winkler S."/>
            <person name="Jermiin L.S."/>
            <person name="Skirmuntt E.C."/>
            <person name="Katzourakis A."/>
            <person name="Burkitt-Gray L."/>
            <person name="Ray D.A."/>
            <person name="Sullivan K.A.M."/>
            <person name="Roscito J.G."/>
            <person name="Kirilenko B.M."/>
            <person name="Davalos L.M."/>
            <person name="Corthals A.P."/>
            <person name="Power M.L."/>
            <person name="Jones G."/>
            <person name="Ransome R.D."/>
            <person name="Dechmann D.K.N."/>
            <person name="Locatelli A.G."/>
            <person name="Puechmaille S.J."/>
            <person name="Fedrigo O."/>
            <person name="Jarvis E.D."/>
            <person name="Hiller M."/>
            <person name="Vernes S.C."/>
            <person name="Myers E.W."/>
            <person name="Teeling E.C."/>
        </authorList>
    </citation>
    <scope>NUCLEOTIDE SEQUENCE [LARGE SCALE GENOMIC DNA]</scope>
    <source>
        <strain evidence="7">MPipKuh1</strain>
        <tissue evidence="7">Flight muscle</tissue>
    </source>
</reference>
<proteinExistence type="predicted"/>
<dbReference type="PROSITE" id="PS00518">
    <property type="entry name" value="ZF_RING_1"/>
    <property type="match status" value="1"/>
</dbReference>
<accession>A0A7J8AAV2</accession>
<dbReference type="AlphaFoldDB" id="A0A7J8AAV2"/>
<evidence type="ECO:0000259" key="6">
    <source>
        <dbReference type="PROSITE" id="PS50089"/>
    </source>
</evidence>
<protein>
    <submittedName>
        <fullName evidence="7">SH3 domain containing ring finger 3</fullName>
    </submittedName>
</protein>
<evidence type="ECO:0000256" key="1">
    <source>
        <dbReference type="ARBA" id="ARBA00022723"/>
    </source>
</evidence>
<evidence type="ECO:0000256" key="2">
    <source>
        <dbReference type="ARBA" id="ARBA00022771"/>
    </source>
</evidence>
<keyword evidence="2 4" id="KW-0863">Zinc-finger</keyword>
<dbReference type="CDD" id="cd16750">
    <property type="entry name" value="RING-HC_SH3RF3"/>
    <property type="match status" value="1"/>
</dbReference>
<dbReference type="Gene3D" id="3.30.40.10">
    <property type="entry name" value="Zinc/RING finger domain, C3HC4 (zinc finger)"/>
    <property type="match status" value="1"/>
</dbReference>
<dbReference type="EMBL" id="JACAGB010000002">
    <property type="protein sequence ID" value="KAF6383633.1"/>
    <property type="molecule type" value="Genomic_DNA"/>
</dbReference>
<feature type="domain" description="RING-type" evidence="6">
    <location>
        <begin position="53"/>
        <end position="94"/>
    </location>
</feature>
<dbReference type="FunFam" id="3.30.40.10:FF:000077">
    <property type="entry name" value="E3 ubiquitin-protein ligase SH3RF1 isoform X1"/>
    <property type="match status" value="1"/>
</dbReference>
<sequence>MLLGGPGLCASQAAAAAAAQSEGDHDRPGELWRWQRATGEDMDESSLLDLLECSVCLERLDTTAKVLPCQHTFCRRCLESILCSRRELRCPECRILVGCGVDELPANILLVRLLDGIRQRPRAGASPGGSPPAPSGPGWGAASELAGGGGRAMGSAPGSPVFPLEAGSPHELTTSRNAPLAKVPVPGKTGPPACLSGQGRLGRGRCVTRQNTKYKLFNRREEVILQMGGVLAHLFLDSVCWKPWFSPGLLGRVAFPGSLSFFVF</sequence>
<dbReference type="InterPro" id="IPR047153">
    <property type="entry name" value="TRIM45/56/19-like"/>
</dbReference>
<dbReference type="Pfam" id="PF13445">
    <property type="entry name" value="zf-RING_UBOX"/>
    <property type="match status" value="1"/>
</dbReference>
<dbReference type="Proteomes" id="UP000558488">
    <property type="component" value="Unassembled WGS sequence"/>
</dbReference>
<dbReference type="GO" id="GO:0008270">
    <property type="term" value="F:zinc ion binding"/>
    <property type="evidence" value="ECO:0007669"/>
    <property type="project" value="UniProtKB-KW"/>
</dbReference>
<dbReference type="PROSITE" id="PS50089">
    <property type="entry name" value="ZF_RING_2"/>
    <property type="match status" value="1"/>
</dbReference>
<dbReference type="SUPFAM" id="SSF57850">
    <property type="entry name" value="RING/U-box"/>
    <property type="match status" value="1"/>
</dbReference>
<dbReference type="InterPro" id="IPR017907">
    <property type="entry name" value="Znf_RING_CS"/>
</dbReference>
<dbReference type="SMART" id="SM00184">
    <property type="entry name" value="RING"/>
    <property type="match status" value="1"/>
</dbReference>
<organism evidence="7 8">
    <name type="scientific">Pipistrellus kuhlii</name>
    <name type="common">Kuhl's pipistrelle</name>
    <dbReference type="NCBI Taxonomy" id="59472"/>
    <lineage>
        <taxon>Eukaryota</taxon>
        <taxon>Metazoa</taxon>
        <taxon>Chordata</taxon>
        <taxon>Craniata</taxon>
        <taxon>Vertebrata</taxon>
        <taxon>Euteleostomi</taxon>
        <taxon>Mammalia</taxon>
        <taxon>Eutheria</taxon>
        <taxon>Laurasiatheria</taxon>
        <taxon>Chiroptera</taxon>
        <taxon>Yangochiroptera</taxon>
        <taxon>Vespertilionidae</taxon>
        <taxon>Pipistrellus</taxon>
    </lineage>
</organism>
<dbReference type="PANTHER" id="PTHR25462:SF296">
    <property type="entry name" value="MEIOTIC P26, ISOFORM F"/>
    <property type="match status" value="1"/>
</dbReference>
<keyword evidence="3" id="KW-0862">Zinc</keyword>